<dbReference type="NCBIfam" id="TIGR00099">
    <property type="entry name" value="Cof-subfamily"/>
    <property type="match status" value="1"/>
</dbReference>
<accession>A0ABQ4V4E4</accession>
<sequence>MRKPAGIALVVSDVDGTLVTTDKNLTPAAIAAVRRLGEAGIGFTVASSRPPVGLASLVDALDLRLPMGAFNGSTVCGPDLGILSDVLIPEAAARAAVARFAAEGIDAWVFAGGAWHLRDPKAPYVDLERRTLRAEPKVTADLAPLLTHAAKIVGVSRDHDRLAAIETSLAGDLGTRAAVHRSQAYYLDVTPPGTDKGGFVRDLGRRLGIPTERIATLGDAGNDVAMFRASGLAIAMGNADPTVREAAHAVTGDNDSDGFAQAIERLVLGAV</sequence>
<organism evidence="1 2">
    <name type="scientific">Methylorubrum suomiense</name>
    <dbReference type="NCBI Taxonomy" id="144191"/>
    <lineage>
        <taxon>Bacteria</taxon>
        <taxon>Pseudomonadati</taxon>
        <taxon>Pseudomonadota</taxon>
        <taxon>Alphaproteobacteria</taxon>
        <taxon>Hyphomicrobiales</taxon>
        <taxon>Methylobacteriaceae</taxon>
        <taxon>Methylorubrum</taxon>
    </lineage>
</organism>
<dbReference type="SFLD" id="SFLDS00003">
    <property type="entry name" value="Haloacid_Dehalogenase"/>
    <property type="match status" value="1"/>
</dbReference>
<dbReference type="Gene3D" id="3.30.1240.10">
    <property type="match status" value="1"/>
</dbReference>
<dbReference type="NCBIfam" id="TIGR01484">
    <property type="entry name" value="HAD-SF-IIB"/>
    <property type="match status" value="1"/>
</dbReference>
<evidence type="ECO:0000313" key="1">
    <source>
        <dbReference type="EMBL" id="GJE77632.1"/>
    </source>
</evidence>
<proteinExistence type="predicted"/>
<gene>
    <name evidence="1" type="ORF">BGCPKDLD_4239</name>
</gene>
<dbReference type="EMBL" id="BPRE01000016">
    <property type="protein sequence ID" value="GJE77632.1"/>
    <property type="molecule type" value="Genomic_DNA"/>
</dbReference>
<reference evidence="1" key="1">
    <citation type="journal article" date="2021" name="Front. Microbiol.">
        <title>Comprehensive Comparative Genomics and Phenotyping of Methylobacterium Species.</title>
        <authorList>
            <person name="Alessa O."/>
            <person name="Ogura Y."/>
            <person name="Fujitani Y."/>
            <person name="Takami H."/>
            <person name="Hayashi T."/>
            <person name="Sahin N."/>
            <person name="Tani A."/>
        </authorList>
    </citation>
    <scope>NUCLEOTIDE SEQUENCE</scope>
    <source>
        <strain evidence="1">DSM 14458</strain>
    </source>
</reference>
<protein>
    <submittedName>
        <fullName evidence="1">Phosphatase</fullName>
    </submittedName>
</protein>
<dbReference type="PANTHER" id="PTHR10000:SF8">
    <property type="entry name" value="HAD SUPERFAMILY HYDROLASE-LIKE, TYPE 3"/>
    <property type="match status" value="1"/>
</dbReference>
<dbReference type="InterPro" id="IPR023214">
    <property type="entry name" value="HAD_sf"/>
</dbReference>
<dbReference type="RefSeq" id="WP_137830549.1">
    <property type="nucleotide sequence ID" value="NZ_BPRE01000016.1"/>
</dbReference>
<dbReference type="Proteomes" id="UP001055093">
    <property type="component" value="Unassembled WGS sequence"/>
</dbReference>
<dbReference type="InterPro" id="IPR036412">
    <property type="entry name" value="HAD-like_sf"/>
</dbReference>
<reference evidence="1" key="2">
    <citation type="submission" date="2021-08" db="EMBL/GenBank/DDBJ databases">
        <authorList>
            <person name="Tani A."/>
            <person name="Ola A."/>
            <person name="Ogura Y."/>
            <person name="Katsura K."/>
            <person name="Hayashi T."/>
        </authorList>
    </citation>
    <scope>NUCLEOTIDE SEQUENCE</scope>
    <source>
        <strain evidence="1">DSM 14458</strain>
    </source>
</reference>
<dbReference type="CDD" id="cd07516">
    <property type="entry name" value="HAD_Pase"/>
    <property type="match status" value="1"/>
</dbReference>
<dbReference type="InterPro" id="IPR006379">
    <property type="entry name" value="HAD-SF_hydro_IIB"/>
</dbReference>
<dbReference type="PANTHER" id="PTHR10000">
    <property type="entry name" value="PHOSPHOSERINE PHOSPHATASE"/>
    <property type="match status" value="1"/>
</dbReference>
<dbReference type="Gene3D" id="3.40.50.1000">
    <property type="entry name" value="HAD superfamily/HAD-like"/>
    <property type="match status" value="1"/>
</dbReference>
<dbReference type="PROSITE" id="PS01228">
    <property type="entry name" value="COF_1"/>
    <property type="match status" value="1"/>
</dbReference>
<dbReference type="Pfam" id="PF08282">
    <property type="entry name" value="Hydrolase_3"/>
    <property type="match status" value="1"/>
</dbReference>
<dbReference type="InterPro" id="IPR000150">
    <property type="entry name" value="Cof"/>
</dbReference>
<dbReference type="SUPFAM" id="SSF56784">
    <property type="entry name" value="HAD-like"/>
    <property type="match status" value="1"/>
</dbReference>
<evidence type="ECO:0000313" key="2">
    <source>
        <dbReference type="Proteomes" id="UP001055093"/>
    </source>
</evidence>
<name>A0ABQ4V4E4_9HYPH</name>
<dbReference type="SFLD" id="SFLDG01140">
    <property type="entry name" value="C2.B:_Phosphomannomutase_and_P"/>
    <property type="match status" value="1"/>
</dbReference>
<comment type="caution">
    <text evidence="1">The sequence shown here is derived from an EMBL/GenBank/DDBJ whole genome shotgun (WGS) entry which is preliminary data.</text>
</comment>
<keyword evidence="2" id="KW-1185">Reference proteome</keyword>